<gene>
    <name evidence="3" type="ORF">DBRI1063_LOCUS23762</name>
</gene>
<dbReference type="InterPro" id="IPR006722">
    <property type="entry name" value="Sedlin"/>
</dbReference>
<dbReference type="InterPro" id="IPR044760">
    <property type="entry name" value="TRAPPC2L"/>
</dbReference>
<evidence type="ECO:0000256" key="2">
    <source>
        <dbReference type="ARBA" id="ARBA00024408"/>
    </source>
</evidence>
<dbReference type="PANTHER" id="PTHR12403">
    <property type="entry name" value="TRAFFICKING PROTEIN PARTICLE COMPLEX SUBUNIT 2"/>
    <property type="match status" value="1"/>
</dbReference>
<organism evidence="3">
    <name type="scientific">Ditylum brightwellii</name>
    <dbReference type="NCBI Taxonomy" id="49249"/>
    <lineage>
        <taxon>Eukaryota</taxon>
        <taxon>Sar</taxon>
        <taxon>Stramenopiles</taxon>
        <taxon>Ochrophyta</taxon>
        <taxon>Bacillariophyta</taxon>
        <taxon>Mediophyceae</taxon>
        <taxon>Lithodesmiophycidae</taxon>
        <taxon>Lithodesmiales</taxon>
        <taxon>Lithodesmiaceae</taxon>
        <taxon>Ditylum</taxon>
    </lineage>
</organism>
<protein>
    <recommendedName>
        <fullName evidence="2">Trafficking protein particle complex subunit 2-like protein</fullName>
    </recommendedName>
</protein>
<dbReference type="Gene3D" id="3.30.450.70">
    <property type="match status" value="1"/>
</dbReference>
<dbReference type="InterPro" id="IPR011012">
    <property type="entry name" value="Longin-like_dom_sf"/>
</dbReference>
<proteinExistence type="inferred from homology"/>
<dbReference type="EMBL" id="HBGN01037040">
    <property type="protein sequence ID" value="CAD9354982.1"/>
    <property type="molecule type" value="Transcribed_RNA"/>
</dbReference>
<dbReference type="Pfam" id="PF04628">
    <property type="entry name" value="Sedlin_N"/>
    <property type="match status" value="1"/>
</dbReference>
<accession>A0A7S2A1M9</accession>
<evidence type="ECO:0000256" key="1">
    <source>
        <dbReference type="ARBA" id="ARBA00006626"/>
    </source>
</evidence>
<sequence>MALVSLAVVGKRNEPLYIREYTSESIVYPAGDGLAEIGLTLEGLMSIDGDDMNVAPGTESCSLRHQFILHSALDRLEELTAGNRWRAPGSVGSDAMWVGMLCPVDELKVYGYLTTTKIKFLVAVEDIFPPDQKQQLHARENEIKSLFANIHALYVEYMLNPFTNIESSIESRRFEEGVKSFVDAFNSSGLSVA</sequence>
<dbReference type="CDD" id="cd14854">
    <property type="entry name" value="TRAPPC2L"/>
    <property type="match status" value="1"/>
</dbReference>
<reference evidence="3" key="1">
    <citation type="submission" date="2021-01" db="EMBL/GenBank/DDBJ databases">
        <authorList>
            <person name="Corre E."/>
            <person name="Pelletier E."/>
            <person name="Niang G."/>
            <person name="Scheremetjew M."/>
            <person name="Finn R."/>
            <person name="Kale V."/>
            <person name="Holt S."/>
            <person name="Cochrane G."/>
            <person name="Meng A."/>
            <person name="Brown T."/>
            <person name="Cohen L."/>
        </authorList>
    </citation>
    <scope>NUCLEOTIDE SEQUENCE</scope>
    <source>
        <strain evidence="3">Pop2</strain>
    </source>
</reference>
<dbReference type="GO" id="GO:0006888">
    <property type="term" value="P:endoplasmic reticulum to Golgi vesicle-mediated transport"/>
    <property type="evidence" value="ECO:0007669"/>
    <property type="project" value="InterPro"/>
</dbReference>
<dbReference type="SUPFAM" id="SSF64356">
    <property type="entry name" value="SNARE-like"/>
    <property type="match status" value="1"/>
</dbReference>
<comment type="similarity">
    <text evidence="1">Belongs to the TRAPP small subunits family. Sedlin subfamily.</text>
</comment>
<name>A0A7S2A1M9_9STRA</name>
<dbReference type="GO" id="GO:0005737">
    <property type="term" value="C:cytoplasm"/>
    <property type="evidence" value="ECO:0007669"/>
    <property type="project" value="GOC"/>
</dbReference>
<dbReference type="AlphaFoldDB" id="A0A7S2A1M9"/>
<evidence type="ECO:0000313" key="3">
    <source>
        <dbReference type="EMBL" id="CAD9354982.1"/>
    </source>
</evidence>